<keyword evidence="3" id="KW-1185">Reference proteome</keyword>
<proteinExistence type="predicted"/>
<feature type="compositionally biased region" description="Polar residues" evidence="1">
    <location>
        <begin position="17"/>
        <end position="33"/>
    </location>
</feature>
<organism evidence="2 3">
    <name type="scientific">Thamnidium elegans</name>
    <dbReference type="NCBI Taxonomy" id="101142"/>
    <lineage>
        <taxon>Eukaryota</taxon>
        <taxon>Fungi</taxon>
        <taxon>Fungi incertae sedis</taxon>
        <taxon>Mucoromycota</taxon>
        <taxon>Mucoromycotina</taxon>
        <taxon>Mucoromycetes</taxon>
        <taxon>Mucorales</taxon>
        <taxon>Mucorineae</taxon>
        <taxon>Mucoraceae</taxon>
        <taxon>Thamnidium</taxon>
    </lineage>
</organism>
<protein>
    <submittedName>
        <fullName evidence="2">Uncharacterized protein</fullName>
    </submittedName>
</protein>
<dbReference type="EMBL" id="JAEPRE010000024">
    <property type="protein sequence ID" value="KAG2235960.1"/>
    <property type="molecule type" value="Genomic_DNA"/>
</dbReference>
<evidence type="ECO:0000313" key="2">
    <source>
        <dbReference type="EMBL" id="KAG2235960.1"/>
    </source>
</evidence>
<evidence type="ECO:0000313" key="3">
    <source>
        <dbReference type="Proteomes" id="UP000613177"/>
    </source>
</evidence>
<dbReference type="Proteomes" id="UP000613177">
    <property type="component" value="Unassembled WGS sequence"/>
</dbReference>
<accession>A0A8H7STC4</accession>
<name>A0A8H7STC4_9FUNG</name>
<comment type="caution">
    <text evidence="2">The sequence shown here is derived from an EMBL/GenBank/DDBJ whole genome shotgun (WGS) entry which is preliminary data.</text>
</comment>
<gene>
    <name evidence="2" type="ORF">INT48_004290</name>
</gene>
<sequence length="202" mass="22055">MNNLTTHLDEEEDKYSAISSGDVSRIPSKNSVSRLGRTESRPSVLSVRSIGPVADDYRYEPHPVAAQKSSFTQSIFNSINILRASWGIGIAVYVFCCGLTNYTAKILQKCLDIDPKSRTYGDMGIVIIADRLSKKTAPGSLIEPAVNGQGSTTAEDGTKAMDYITEDGDEFMPRNLTTASVHISLSNEQDGYRAFLATMGRF</sequence>
<dbReference type="AlphaFoldDB" id="A0A8H7STC4"/>
<feature type="region of interest" description="Disordered" evidence="1">
    <location>
        <begin position="1"/>
        <end position="37"/>
    </location>
</feature>
<reference evidence="2" key="1">
    <citation type="submission" date="2021-01" db="EMBL/GenBank/DDBJ databases">
        <title>Metabolic potential, ecology and presence of endohyphal bacteria is reflected in genomic diversity of Mucoromycotina.</title>
        <authorList>
            <person name="Muszewska A."/>
            <person name="Okrasinska A."/>
            <person name="Steczkiewicz K."/>
            <person name="Drgas O."/>
            <person name="Orlowska M."/>
            <person name="Perlinska-Lenart U."/>
            <person name="Aleksandrzak-Piekarczyk T."/>
            <person name="Szatraj K."/>
            <person name="Zielenkiewicz U."/>
            <person name="Pilsyk S."/>
            <person name="Malc E."/>
            <person name="Mieczkowski P."/>
            <person name="Kruszewska J.S."/>
            <person name="Biernat P."/>
            <person name="Pawlowska J."/>
        </authorList>
    </citation>
    <scope>NUCLEOTIDE SEQUENCE</scope>
    <source>
        <strain evidence="2">WA0000018081</strain>
    </source>
</reference>
<evidence type="ECO:0000256" key="1">
    <source>
        <dbReference type="SAM" id="MobiDB-lite"/>
    </source>
</evidence>